<dbReference type="InterPro" id="IPR007863">
    <property type="entry name" value="Peptidase_M16_C"/>
</dbReference>
<dbReference type="InterPro" id="IPR011249">
    <property type="entry name" value="Metalloenz_LuxS/M16"/>
</dbReference>
<keyword evidence="3" id="KW-1185">Reference proteome</keyword>
<dbReference type="PANTHER" id="PTHR11851">
    <property type="entry name" value="METALLOPROTEASE"/>
    <property type="match status" value="1"/>
</dbReference>
<dbReference type="Proteomes" id="UP000251135">
    <property type="component" value="Unassembled WGS sequence"/>
</dbReference>
<accession>A0A363CY97</accession>
<dbReference type="EMBL" id="MUXE01000010">
    <property type="protein sequence ID" value="PUE64076.1"/>
    <property type="molecule type" value="Genomic_DNA"/>
</dbReference>
<sequence>MKIKYYFLIILLILQGSLMSATIKHIDIKGVQIPVIFEEQKALPILNLQLVFQNSGYIQDKNKSGLVSLSSKLLNEGTKELGATKFAQELEENAISLATSNGFETFVIELSNLKEQSKKGIELLTTLLKSPNYTQDTLDKLKTMQTGSLKRKENDFDYVANNQLKSVLFKGTALENSASGTIESISKIELKDIENFITQTICLENLIIVAGGDFELKEFEKLVKPLLETLNVGKKAQLEEVNFTSKKEEKVLIKDTQQAYIYFGSSFNISSKDEENYKAKVASFILGGSGFGSRLMEEIRVKRGLAYSAYGSISINKSHSYFNGYLQTKNETADEAKKLVGELIEDFVKNGVTNDELIAAKNFLTGSEPLRSEILSQRLNSAFTLYYRGLEPNYSQKELEKIQNLELADLNNYIKSHNEINNLTFSIVRK</sequence>
<dbReference type="Gene3D" id="3.30.830.10">
    <property type="entry name" value="Metalloenzyme, LuxS/M16 peptidase-like"/>
    <property type="match status" value="2"/>
</dbReference>
<protein>
    <submittedName>
        <fullName evidence="2">Peptidase M16</fullName>
    </submittedName>
</protein>
<reference evidence="2 3" key="1">
    <citation type="submission" date="2017-02" db="EMBL/GenBank/DDBJ databases">
        <title>Arcobacter caeni sp. nov, a new Arcobacter species isolated from reclaimed water.</title>
        <authorList>
            <person name="Figueras M.J."/>
            <person name="Perez-Cataluna A."/>
            <person name="Salas-Masso N."/>
        </authorList>
    </citation>
    <scope>NUCLEOTIDE SEQUENCE [LARGE SCALE GENOMIC DNA]</scope>
    <source>
        <strain evidence="2 3">RW17-10</strain>
    </source>
</reference>
<organism evidence="2 3">
    <name type="scientific">Arcobacter caeni</name>
    <dbReference type="NCBI Taxonomy" id="1912877"/>
    <lineage>
        <taxon>Bacteria</taxon>
        <taxon>Pseudomonadati</taxon>
        <taxon>Campylobacterota</taxon>
        <taxon>Epsilonproteobacteria</taxon>
        <taxon>Campylobacterales</taxon>
        <taxon>Arcobacteraceae</taxon>
        <taxon>Arcobacter</taxon>
    </lineage>
</organism>
<evidence type="ECO:0000259" key="1">
    <source>
        <dbReference type="Pfam" id="PF05193"/>
    </source>
</evidence>
<feature type="domain" description="Peptidase M16 C-terminal" evidence="1">
    <location>
        <begin position="187"/>
        <end position="362"/>
    </location>
</feature>
<proteinExistence type="predicted"/>
<dbReference type="GO" id="GO:0046872">
    <property type="term" value="F:metal ion binding"/>
    <property type="evidence" value="ECO:0007669"/>
    <property type="project" value="InterPro"/>
</dbReference>
<dbReference type="AlphaFoldDB" id="A0A363CY97"/>
<gene>
    <name evidence="2" type="ORF">B0174_07615</name>
</gene>
<dbReference type="PANTHER" id="PTHR11851:SF225">
    <property type="entry name" value="NON-PEPTIDASE HOMOLOG YMXG"/>
    <property type="match status" value="1"/>
</dbReference>
<name>A0A363CY97_9BACT</name>
<dbReference type="SUPFAM" id="SSF63411">
    <property type="entry name" value="LuxS/MPP-like metallohydrolase"/>
    <property type="match status" value="2"/>
</dbReference>
<evidence type="ECO:0000313" key="2">
    <source>
        <dbReference type="EMBL" id="PUE64076.1"/>
    </source>
</evidence>
<comment type="caution">
    <text evidence="2">The sequence shown here is derived from an EMBL/GenBank/DDBJ whole genome shotgun (WGS) entry which is preliminary data.</text>
</comment>
<dbReference type="Pfam" id="PF05193">
    <property type="entry name" value="Peptidase_M16_C"/>
    <property type="match status" value="1"/>
</dbReference>
<evidence type="ECO:0000313" key="3">
    <source>
        <dbReference type="Proteomes" id="UP000251135"/>
    </source>
</evidence>
<dbReference type="OrthoDB" id="9811314at2"/>
<dbReference type="InterPro" id="IPR050361">
    <property type="entry name" value="MPP/UQCRC_Complex"/>
</dbReference>